<feature type="transmembrane region" description="Helical" evidence="1">
    <location>
        <begin position="41"/>
        <end position="62"/>
    </location>
</feature>
<keyword evidence="1" id="KW-0812">Transmembrane</keyword>
<dbReference type="EMBL" id="JAXCGZ010012106">
    <property type="protein sequence ID" value="KAK7073784.1"/>
    <property type="molecule type" value="Genomic_DNA"/>
</dbReference>
<keyword evidence="1" id="KW-0472">Membrane</keyword>
<dbReference type="AlphaFoldDB" id="A0AAN8X6E7"/>
<comment type="caution">
    <text evidence="2">The sequence shown here is derived from an EMBL/GenBank/DDBJ whole genome shotgun (WGS) entry which is preliminary data.</text>
</comment>
<organism evidence="2 3">
    <name type="scientific">Halocaridina rubra</name>
    <name type="common">Hawaiian red shrimp</name>
    <dbReference type="NCBI Taxonomy" id="373956"/>
    <lineage>
        <taxon>Eukaryota</taxon>
        <taxon>Metazoa</taxon>
        <taxon>Ecdysozoa</taxon>
        <taxon>Arthropoda</taxon>
        <taxon>Crustacea</taxon>
        <taxon>Multicrustacea</taxon>
        <taxon>Malacostraca</taxon>
        <taxon>Eumalacostraca</taxon>
        <taxon>Eucarida</taxon>
        <taxon>Decapoda</taxon>
        <taxon>Pleocyemata</taxon>
        <taxon>Caridea</taxon>
        <taxon>Atyoidea</taxon>
        <taxon>Atyidae</taxon>
        <taxon>Halocaridina</taxon>
    </lineage>
</organism>
<evidence type="ECO:0000313" key="2">
    <source>
        <dbReference type="EMBL" id="KAK7073784.1"/>
    </source>
</evidence>
<sequence>METRTTKDQQKYCRFSNVLRLITAMLPPWFMGWYLTSVFQMHTIGTLACSLNLFVIMARIYVYNDLYREMLEAVSTELRYRVKISAQLERSYTNNNPAIDCTHMYDTGNTSKMESLPQNQLECFIYQVIVLRNKVASHFFFGITLSLLSGITLTISMVYAIFNGEIFSGAAPVFLLVTCLYIFYICKVGQAFVDHVNEAIRILQDLSCQITNFQVKYQV</sequence>
<proteinExistence type="predicted"/>
<protein>
    <submittedName>
        <fullName evidence="2">Uncharacterized protein</fullName>
    </submittedName>
</protein>
<reference evidence="2 3" key="1">
    <citation type="submission" date="2023-11" db="EMBL/GenBank/DDBJ databases">
        <title>Halocaridina rubra genome assembly.</title>
        <authorList>
            <person name="Smith C."/>
        </authorList>
    </citation>
    <scope>NUCLEOTIDE SEQUENCE [LARGE SCALE GENOMIC DNA]</scope>
    <source>
        <strain evidence="2">EP-1</strain>
        <tissue evidence="2">Whole</tissue>
    </source>
</reference>
<name>A0AAN8X6E7_HALRR</name>
<evidence type="ECO:0000256" key="1">
    <source>
        <dbReference type="SAM" id="Phobius"/>
    </source>
</evidence>
<accession>A0AAN8X6E7</accession>
<keyword evidence="3" id="KW-1185">Reference proteome</keyword>
<feature type="transmembrane region" description="Helical" evidence="1">
    <location>
        <begin position="12"/>
        <end position="35"/>
    </location>
</feature>
<feature type="transmembrane region" description="Helical" evidence="1">
    <location>
        <begin position="166"/>
        <end position="186"/>
    </location>
</feature>
<gene>
    <name evidence="2" type="ORF">SK128_004553</name>
</gene>
<dbReference type="Proteomes" id="UP001381693">
    <property type="component" value="Unassembled WGS sequence"/>
</dbReference>
<evidence type="ECO:0000313" key="3">
    <source>
        <dbReference type="Proteomes" id="UP001381693"/>
    </source>
</evidence>
<feature type="transmembrane region" description="Helical" evidence="1">
    <location>
        <begin position="139"/>
        <end position="160"/>
    </location>
</feature>
<keyword evidence="1" id="KW-1133">Transmembrane helix</keyword>